<comment type="caution">
    <text evidence="1">The sequence shown here is derived from an EMBL/GenBank/DDBJ whole genome shotgun (WGS) entry which is preliminary data.</text>
</comment>
<keyword evidence="2" id="KW-1185">Reference proteome</keyword>
<evidence type="ECO:0000313" key="1">
    <source>
        <dbReference type="EMBL" id="MBW0565819.1"/>
    </source>
</evidence>
<gene>
    <name evidence="1" type="ORF">O181_105534</name>
</gene>
<organism evidence="1 2">
    <name type="scientific">Austropuccinia psidii MF-1</name>
    <dbReference type="NCBI Taxonomy" id="1389203"/>
    <lineage>
        <taxon>Eukaryota</taxon>
        <taxon>Fungi</taxon>
        <taxon>Dikarya</taxon>
        <taxon>Basidiomycota</taxon>
        <taxon>Pucciniomycotina</taxon>
        <taxon>Pucciniomycetes</taxon>
        <taxon>Pucciniales</taxon>
        <taxon>Sphaerophragmiaceae</taxon>
        <taxon>Austropuccinia</taxon>
    </lineage>
</organism>
<sequence length="149" mass="16570">MGVAAILTWNQVGANWPHHILYGQLVPSGALWPFGHILPSLASLAKFHLTNPQAFTSIFGPGSPFVFWGLQAPYGFYGPCAVIHGPQYVGVVGPFWPNSMRQKGGKGGKNLAPKARWVPNHNWAHLSQFWPPTPWTQIWPKALWTPKWP</sequence>
<accession>A0A9Q3PL67</accession>
<name>A0A9Q3PL67_9BASI</name>
<reference evidence="1" key="1">
    <citation type="submission" date="2021-03" db="EMBL/GenBank/DDBJ databases">
        <title>Draft genome sequence of rust myrtle Austropuccinia psidii MF-1, a brazilian biotype.</title>
        <authorList>
            <person name="Quecine M.C."/>
            <person name="Pachon D.M.R."/>
            <person name="Bonatelli M.L."/>
            <person name="Correr F.H."/>
            <person name="Franceschini L.M."/>
            <person name="Leite T.F."/>
            <person name="Margarido G.R.A."/>
            <person name="Almeida C.A."/>
            <person name="Ferrarezi J.A."/>
            <person name="Labate C.A."/>
        </authorList>
    </citation>
    <scope>NUCLEOTIDE SEQUENCE</scope>
    <source>
        <strain evidence="1">MF-1</strain>
    </source>
</reference>
<evidence type="ECO:0000313" key="2">
    <source>
        <dbReference type="Proteomes" id="UP000765509"/>
    </source>
</evidence>
<proteinExistence type="predicted"/>
<dbReference type="AlphaFoldDB" id="A0A9Q3PL67"/>
<protein>
    <submittedName>
        <fullName evidence="1">Uncharacterized protein</fullName>
    </submittedName>
</protein>
<dbReference type="Proteomes" id="UP000765509">
    <property type="component" value="Unassembled WGS sequence"/>
</dbReference>
<dbReference type="EMBL" id="AVOT02078048">
    <property type="protein sequence ID" value="MBW0565819.1"/>
    <property type="molecule type" value="Genomic_DNA"/>
</dbReference>